<feature type="signal peptide" evidence="1">
    <location>
        <begin position="1"/>
        <end position="22"/>
    </location>
</feature>
<accession>V5RJ40</accession>
<dbReference type="Proteomes" id="UP000018550">
    <property type="component" value="Chromosome"/>
</dbReference>
<dbReference type="KEGG" id="sapi:SAPIS_v1c07190"/>
<dbReference type="AlphaFoldDB" id="V5RJ40"/>
<dbReference type="HOGENOM" id="CLU_494233_0_0_14"/>
<dbReference type="NCBIfam" id="NF038029">
    <property type="entry name" value="LP_plasma"/>
    <property type="match status" value="1"/>
</dbReference>
<dbReference type="PROSITE" id="PS51257">
    <property type="entry name" value="PROKAR_LIPOPROTEIN"/>
    <property type="match status" value="1"/>
</dbReference>
<dbReference type="EMBL" id="CP006682">
    <property type="protein sequence ID" value="AHB36564.1"/>
    <property type="molecule type" value="Genomic_DNA"/>
</dbReference>
<evidence type="ECO:0008006" key="4">
    <source>
        <dbReference type="Google" id="ProtNLM"/>
    </source>
</evidence>
<name>V5RJ40_SPIAP</name>
<proteinExistence type="predicted"/>
<evidence type="ECO:0000256" key="1">
    <source>
        <dbReference type="SAM" id="SignalP"/>
    </source>
</evidence>
<protein>
    <recommendedName>
        <fullName evidence="4">Lipoprotein</fullName>
    </recommendedName>
</protein>
<dbReference type="PATRIC" id="fig|1276258.3.peg.732"/>
<sequence>MKKLIGLLASIGLISSTGSAVIACGGTKNKSEEKPKTPTENLGTVKTDINEITSKSQKVKITVNLKDTLAPNQELSLFSDKGDKSLLELPKKLTKDFFDKKVYTGTIKVKDFGIVTEKLSVKIGDKLVGSEVSIKINIIGDVNLSSTKIASSSDEVTLNVELSSVLAGNESLEVISDKGDKSLLKLSKFVKNEKDPKFYTSIIKLSKNVDGTTTEMLTVKKGDKLVGNATPIKIMPVGEVTLNSKIITSKKQKVDITVEINKTLNETDKIVVSSDKGTESVLQISEFTKKGSYFKGTISLKNLKDVPFTTEKLTFKLGNDNIGHGFTIEIKHFGETYASKAIFNKKDDTSKIEVILNKPLGKGEKLYISKSKESNFDVTDLVMDPEDNKKYTIDVSIKPEAIGYSPLKKPTTEFIGIVINKDNKSSVVGLPLPFVFDYHNVEVSMLSSFLKDVKLSQSVDLKNQTQVKDDFISYVDKLVKSYSSLFPVLKKLDINKLVNEIVKIEYFNDKKELAKDNIDTVRSFTFEIIKGKEDSLKGLHLTGKAEAYVSK</sequence>
<keyword evidence="3" id="KW-1185">Reference proteome</keyword>
<reference evidence="2 3" key="1">
    <citation type="journal article" date="2014" name="Genome Announc.">
        <title>Complete Genome Sequence of Spiroplasma apis B31T (ATCC 33834), a Bacterium Associated with May Disease of Honeybees (Apis mellifera).</title>
        <authorList>
            <person name="Ku C."/>
            <person name="Lo W.S."/>
            <person name="Chen L.L."/>
            <person name="Kuo C.H."/>
        </authorList>
    </citation>
    <scope>NUCLEOTIDE SEQUENCE [LARGE SCALE GENOMIC DNA]</scope>
    <source>
        <strain evidence="2">B31</strain>
    </source>
</reference>
<gene>
    <name evidence="2" type="ORF">SAPIS_v1c07190</name>
</gene>
<keyword evidence="1" id="KW-0732">Signal</keyword>
<dbReference type="InterPro" id="IPR054816">
    <property type="entry name" value="Lipoprotein_mollicutes-type_CS"/>
</dbReference>
<evidence type="ECO:0000313" key="2">
    <source>
        <dbReference type="EMBL" id="AHB36564.1"/>
    </source>
</evidence>
<feature type="chain" id="PRO_5004740345" description="Lipoprotein" evidence="1">
    <location>
        <begin position="23"/>
        <end position="551"/>
    </location>
</feature>
<organism evidence="2 3">
    <name type="scientific">Spiroplasma apis B31</name>
    <dbReference type="NCBI Taxonomy" id="1276258"/>
    <lineage>
        <taxon>Bacteria</taxon>
        <taxon>Bacillati</taxon>
        <taxon>Mycoplasmatota</taxon>
        <taxon>Mollicutes</taxon>
        <taxon>Entomoplasmatales</taxon>
        <taxon>Spiroplasmataceae</taxon>
        <taxon>Spiroplasma</taxon>
    </lineage>
</organism>
<dbReference type="RefSeq" id="WP_023789776.1">
    <property type="nucleotide sequence ID" value="NC_022998.1"/>
</dbReference>
<evidence type="ECO:0000313" key="3">
    <source>
        <dbReference type="Proteomes" id="UP000018550"/>
    </source>
</evidence>